<feature type="region of interest" description="Disordered" evidence="1">
    <location>
        <begin position="264"/>
        <end position="309"/>
    </location>
</feature>
<feature type="compositionally biased region" description="Basic and acidic residues" evidence="1">
    <location>
        <begin position="63"/>
        <end position="94"/>
    </location>
</feature>
<evidence type="ECO:0000313" key="3">
    <source>
        <dbReference type="Proteomes" id="UP001054945"/>
    </source>
</evidence>
<feature type="compositionally biased region" description="Polar residues" evidence="1">
    <location>
        <begin position="273"/>
        <end position="293"/>
    </location>
</feature>
<gene>
    <name evidence="2" type="ORF">CEXT_508461</name>
</gene>
<reference evidence="2 3" key="1">
    <citation type="submission" date="2021-06" db="EMBL/GenBank/DDBJ databases">
        <title>Caerostris extrusa draft genome.</title>
        <authorList>
            <person name="Kono N."/>
            <person name="Arakawa K."/>
        </authorList>
    </citation>
    <scope>NUCLEOTIDE SEQUENCE [LARGE SCALE GENOMIC DNA]</scope>
</reference>
<evidence type="ECO:0000313" key="2">
    <source>
        <dbReference type="EMBL" id="GIY82668.1"/>
    </source>
</evidence>
<proteinExistence type="predicted"/>
<keyword evidence="3" id="KW-1185">Reference proteome</keyword>
<feature type="compositionally biased region" description="Polar residues" evidence="1">
    <location>
        <begin position="37"/>
        <end position="62"/>
    </location>
</feature>
<feature type="region of interest" description="Disordered" evidence="1">
    <location>
        <begin position="37"/>
        <end position="94"/>
    </location>
</feature>
<organism evidence="2 3">
    <name type="scientific">Caerostris extrusa</name>
    <name type="common">Bark spider</name>
    <name type="synonym">Caerostris bankana</name>
    <dbReference type="NCBI Taxonomy" id="172846"/>
    <lineage>
        <taxon>Eukaryota</taxon>
        <taxon>Metazoa</taxon>
        <taxon>Ecdysozoa</taxon>
        <taxon>Arthropoda</taxon>
        <taxon>Chelicerata</taxon>
        <taxon>Arachnida</taxon>
        <taxon>Araneae</taxon>
        <taxon>Araneomorphae</taxon>
        <taxon>Entelegynae</taxon>
        <taxon>Araneoidea</taxon>
        <taxon>Araneidae</taxon>
        <taxon>Caerostris</taxon>
    </lineage>
</organism>
<sequence>MIQICMAPKVKEQTKESMEDYSDFETLDENASTYSIKTDKSTINQTNRHTLNSSKIPNNSWLSKEKTLSNEHTKTEKENQHSNKETEDSISKEHDKSIQSFVGNFMAPTRMQNIPGEIGESFLKSLCKNCSSKIPVKDDNENKTRSLKLNTDSLLLSHNYSSLTTNVNQKEKHEIGFKQQSKESAQEFNTSMEKIRHEISNMIKCNNRILQDATSEENFNSTTRNNIDLCFKRVLNDNSNKKSNIEVSELLEKESLSNKNSLIEQEHDHDSTIKMNHNATSTENHSLETSSEFKASDFDEMNRTLSPNKNRKLLQAKPKNEHEAVFSPSESKNDRSCSQLAIIYEEQCLSPYHKQNIDKINAPQNEPNNVVDKVQLNVSNNYLVPSRNQNRGKSDQIHNLINGKNFSSDVIQARNTSNEIVDDTDIHHAVNNLDKKEVKLQDVPTNTDITEAERIKIVYSVGDPDIALFTKRKDNEDEYVSHIEDKYVPQTEDKHVSHTEDKYVSQIEEKYVSHTEDKYVSQIEDRYVSQIEDKYVSRTEDKYVSQTEDKYVSQTEDKYVSHTEDKYVSQIEDKCVSQSEVKMNNNLCTEVYEVEESHLQRSEREQLLNKSEL</sequence>
<dbReference type="Proteomes" id="UP001054945">
    <property type="component" value="Unassembled WGS sequence"/>
</dbReference>
<protein>
    <submittedName>
        <fullName evidence="2">Uncharacterized protein</fullName>
    </submittedName>
</protein>
<comment type="caution">
    <text evidence="2">The sequence shown here is derived from an EMBL/GenBank/DDBJ whole genome shotgun (WGS) entry which is preliminary data.</text>
</comment>
<accession>A0AAV4WMB2</accession>
<name>A0AAV4WMB2_CAEEX</name>
<dbReference type="EMBL" id="BPLR01016267">
    <property type="protein sequence ID" value="GIY82668.1"/>
    <property type="molecule type" value="Genomic_DNA"/>
</dbReference>
<evidence type="ECO:0000256" key="1">
    <source>
        <dbReference type="SAM" id="MobiDB-lite"/>
    </source>
</evidence>
<dbReference type="AlphaFoldDB" id="A0AAV4WMB2"/>